<protein>
    <submittedName>
        <fullName evidence="1">Uncharacterized protein</fullName>
    </submittedName>
</protein>
<dbReference type="GeneID" id="94348788"/>
<dbReference type="EMBL" id="SHOA02000016">
    <property type="protein sequence ID" value="TDH69343.1"/>
    <property type="molecule type" value="Genomic_DNA"/>
</dbReference>
<dbReference type="AlphaFoldDB" id="A0A976IEE9"/>
<evidence type="ECO:0000313" key="2">
    <source>
        <dbReference type="Proteomes" id="UP000294530"/>
    </source>
</evidence>
<reference evidence="1 2" key="1">
    <citation type="journal article" date="2021" name="Genome Biol.">
        <title>AFLAP: assembly-free linkage analysis pipeline using k-mers from genome sequencing data.</title>
        <authorList>
            <person name="Fletcher K."/>
            <person name="Zhang L."/>
            <person name="Gil J."/>
            <person name="Han R."/>
            <person name="Cavanaugh K."/>
            <person name="Michelmore R."/>
        </authorList>
    </citation>
    <scope>NUCLEOTIDE SEQUENCE [LARGE SCALE GENOMIC DNA]</scope>
    <source>
        <strain evidence="1 2">SF5</strain>
    </source>
</reference>
<dbReference type="KEGG" id="blac:94348788"/>
<sequence length="131" mass="14912">MRPPMNECLSGTIQAQAKGELRFLLSRGSSIPASRSHTQAVNEEILLLQKLSRSTGTTYTTYCTTPPSRLFSTSNSNLHRFHSRERFTGSKTSMDHPQDQHVSVNWEQIVPRPSRLWSIRFDYTTSPGSWI</sequence>
<organism evidence="1 2">
    <name type="scientific">Bremia lactucae</name>
    <name type="common">Lettuce downy mildew</name>
    <dbReference type="NCBI Taxonomy" id="4779"/>
    <lineage>
        <taxon>Eukaryota</taxon>
        <taxon>Sar</taxon>
        <taxon>Stramenopiles</taxon>
        <taxon>Oomycota</taxon>
        <taxon>Peronosporomycetes</taxon>
        <taxon>Peronosporales</taxon>
        <taxon>Peronosporaceae</taxon>
        <taxon>Bremia</taxon>
    </lineage>
</organism>
<comment type="caution">
    <text evidence="1">The sequence shown here is derived from an EMBL/GenBank/DDBJ whole genome shotgun (WGS) entry which is preliminary data.</text>
</comment>
<name>A0A976IEE9_BRELC</name>
<keyword evidence="2" id="KW-1185">Reference proteome</keyword>
<gene>
    <name evidence="1" type="ORF">CCR75_005032</name>
</gene>
<dbReference type="Proteomes" id="UP000294530">
    <property type="component" value="Unassembled WGS sequence"/>
</dbReference>
<accession>A0A976IEE9</accession>
<evidence type="ECO:0000313" key="1">
    <source>
        <dbReference type="EMBL" id="TDH69343.1"/>
    </source>
</evidence>
<dbReference type="RefSeq" id="XP_067818842.1">
    <property type="nucleotide sequence ID" value="XM_067963117.1"/>
</dbReference>
<proteinExistence type="predicted"/>